<evidence type="ECO:0000259" key="8">
    <source>
        <dbReference type="Pfam" id="PF07559"/>
    </source>
</evidence>
<dbReference type="PANTHER" id="PTHR30435">
    <property type="entry name" value="FLAGELLAR PROTEIN"/>
    <property type="match status" value="1"/>
</dbReference>
<evidence type="ECO:0000313" key="11">
    <source>
        <dbReference type="Proteomes" id="UP000435138"/>
    </source>
</evidence>
<dbReference type="InterPro" id="IPR011491">
    <property type="entry name" value="FlgE_D2"/>
</dbReference>
<keyword evidence="10" id="KW-0966">Cell projection</keyword>
<name>A0A6A8ABD5_9HYPH</name>
<comment type="similarity">
    <text evidence="2 5">Belongs to the flagella basal body rod proteins family.</text>
</comment>
<feature type="domain" description="Flagellar hook protein FlgE D2" evidence="8">
    <location>
        <begin position="179"/>
        <end position="276"/>
    </location>
</feature>
<evidence type="ECO:0000256" key="4">
    <source>
        <dbReference type="ARBA" id="ARBA00023143"/>
    </source>
</evidence>
<dbReference type="PROSITE" id="PS00588">
    <property type="entry name" value="FLAGELLA_BB_ROD"/>
    <property type="match status" value="1"/>
</dbReference>
<evidence type="ECO:0000259" key="9">
    <source>
        <dbReference type="Pfam" id="PF22692"/>
    </source>
</evidence>
<dbReference type="GO" id="GO:0005829">
    <property type="term" value="C:cytosol"/>
    <property type="evidence" value="ECO:0007669"/>
    <property type="project" value="TreeGrafter"/>
</dbReference>
<dbReference type="NCBIfam" id="TIGR03506">
    <property type="entry name" value="FlgEFG_subfam"/>
    <property type="match status" value="1"/>
</dbReference>
<keyword evidence="10" id="KW-0282">Flagellum</keyword>
<evidence type="ECO:0000256" key="3">
    <source>
        <dbReference type="ARBA" id="ARBA00019015"/>
    </source>
</evidence>
<accession>A0A6A8ABD5</accession>
<feature type="domain" description="Flagellar basal-body/hook protein C-terminal" evidence="7">
    <location>
        <begin position="352"/>
        <end position="395"/>
    </location>
</feature>
<evidence type="ECO:0000259" key="7">
    <source>
        <dbReference type="Pfam" id="PF06429"/>
    </source>
</evidence>
<evidence type="ECO:0000256" key="5">
    <source>
        <dbReference type="RuleBase" id="RU362116"/>
    </source>
</evidence>
<dbReference type="EMBL" id="WIXI01000044">
    <property type="protein sequence ID" value="MQY47217.1"/>
    <property type="molecule type" value="Genomic_DNA"/>
</dbReference>
<dbReference type="GO" id="GO:0009425">
    <property type="term" value="C:bacterial-type flagellum basal body"/>
    <property type="evidence" value="ECO:0007669"/>
    <property type="project" value="UniProtKB-SubCell"/>
</dbReference>
<keyword evidence="11" id="KW-1185">Reference proteome</keyword>
<dbReference type="InterPro" id="IPR053967">
    <property type="entry name" value="LlgE_F_G-like_D1"/>
</dbReference>
<evidence type="ECO:0000256" key="1">
    <source>
        <dbReference type="ARBA" id="ARBA00004117"/>
    </source>
</evidence>
<evidence type="ECO:0000259" key="6">
    <source>
        <dbReference type="Pfam" id="PF00460"/>
    </source>
</evidence>
<dbReference type="InterPro" id="IPR010930">
    <property type="entry name" value="Flg_bb/hook_C_dom"/>
</dbReference>
<comment type="caution">
    <text evidence="10">The sequence shown here is derived from an EMBL/GenBank/DDBJ whole genome shotgun (WGS) entry which is preliminary data.</text>
</comment>
<reference evidence="10 11" key="1">
    <citation type="submission" date="2019-11" db="EMBL/GenBank/DDBJ databases">
        <title>Genome analysis of Rhizobacterium cereale a novel genus and species isolated from maize roots in North Spain.</title>
        <authorList>
            <person name="Menendez E."/>
            <person name="Flores-Felix J.D."/>
            <person name="Ramirez-Bahena M.-H."/>
            <person name="Igual J.M."/>
            <person name="Garcia-Fraile P."/>
            <person name="Peix A."/>
            <person name="Velazquez E."/>
        </authorList>
    </citation>
    <scope>NUCLEOTIDE SEQUENCE [LARGE SCALE GENOMIC DNA]</scope>
    <source>
        <strain evidence="10 11">RZME27</strain>
    </source>
</reference>
<proteinExistence type="inferred from homology"/>
<feature type="domain" description="Flagellar basal body rod protein N-terminal" evidence="6">
    <location>
        <begin position="7"/>
        <end position="37"/>
    </location>
</feature>
<keyword evidence="10" id="KW-0969">Cilium</keyword>
<dbReference type="PANTHER" id="PTHR30435:SF1">
    <property type="entry name" value="FLAGELLAR HOOK PROTEIN FLGE"/>
    <property type="match status" value="1"/>
</dbReference>
<dbReference type="Pfam" id="PF22692">
    <property type="entry name" value="LlgE_F_G_D1"/>
    <property type="match status" value="1"/>
</dbReference>
<evidence type="ECO:0000313" key="10">
    <source>
        <dbReference type="EMBL" id="MQY47217.1"/>
    </source>
</evidence>
<dbReference type="InterPro" id="IPR020013">
    <property type="entry name" value="Flagellar_FlgE/F/G"/>
</dbReference>
<dbReference type="Pfam" id="PF00460">
    <property type="entry name" value="Flg_bb_rod"/>
    <property type="match status" value="1"/>
</dbReference>
<dbReference type="GO" id="GO:0009424">
    <property type="term" value="C:bacterial-type flagellum hook"/>
    <property type="evidence" value="ECO:0007669"/>
    <property type="project" value="TreeGrafter"/>
</dbReference>
<evidence type="ECO:0000256" key="2">
    <source>
        <dbReference type="ARBA" id="ARBA00009677"/>
    </source>
</evidence>
<dbReference type="Pfam" id="PF07559">
    <property type="entry name" value="FlgE_D2"/>
    <property type="match status" value="1"/>
</dbReference>
<dbReference type="RefSeq" id="WP_153354694.1">
    <property type="nucleotide sequence ID" value="NZ_JAYKOO010000001.1"/>
</dbReference>
<dbReference type="Pfam" id="PF06429">
    <property type="entry name" value="Flg_bbr_C"/>
    <property type="match status" value="1"/>
</dbReference>
<sequence length="397" mass="40976">MSLSGAMRTAVSGMNAQANRLGAIADNIANANTAGYKKVDTQFSSMIMPATNGTYNSGSVGTTTRYSIDSQGAFSYTKSSSDLAIDGEGFFVVSGPDGSEYLTRAGNFEVQSDGTLENAAGYTLMGYPYSSQNDPTIVINGFDGLTAINVSSGGMTAIGSSAGTLQANLPAGAAVGDVSKTSLVAFDSQGNARLLDVEYTKTGDNAWTVAMSYEGETVLDPVALTFDTDGELISPDSLTTLPLDLAGTELASLDIDISGSSQLGAAFEVMTGKIDGSAASDVSGYEISADGVLSLIYANGKVEPKFRIAMANVQSPNNLTPLPGNVYAASNDSGVVVIGYAGGGSFGEIMDSALEDSNVDLAEELTNMIQAQRIYTANSKVFQTGSELLETLVNLKR</sequence>
<comment type="subcellular location">
    <subcellularLocation>
        <location evidence="1 5">Bacterial flagellum basal body</location>
    </subcellularLocation>
</comment>
<dbReference type="Proteomes" id="UP000435138">
    <property type="component" value="Unassembled WGS sequence"/>
</dbReference>
<feature type="domain" description="Flagellar hook protein FlgE/F/G-like D1" evidence="9">
    <location>
        <begin position="84"/>
        <end position="154"/>
    </location>
</feature>
<keyword evidence="4 5" id="KW-0975">Bacterial flagellum</keyword>
<dbReference type="InterPro" id="IPR019776">
    <property type="entry name" value="Flagellar_basal_body_rod_CS"/>
</dbReference>
<dbReference type="AlphaFoldDB" id="A0A6A8ABD5"/>
<dbReference type="InterPro" id="IPR037058">
    <property type="entry name" value="Falgellar_hook_FlgE_sf"/>
</dbReference>
<organism evidence="10 11">
    <name type="scientific">Endobacterium cereale</name>
    <dbReference type="NCBI Taxonomy" id="2663029"/>
    <lineage>
        <taxon>Bacteria</taxon>
        <taxon>Pseudomonadati</taxon>
        <taxon>Pseudomonadota</taxon>
        <taxon>Alphaproteobacteria</taxon>
        <taxon>Hyphomicrobiales</taxon>
        <taxon>Rhizobiaceae</taxon>
        <taxon>Endobacterium</taxon>
    </lineage>
</organism>
<dbReference type="Gene3D" id="2.60.98.20">
    <property type="entry name" value="Flagellar hook protein FlgE"/>
    <property type="match status" value="1"/>
</dbReference>
<dbReference type="GO" id="GO:0071978">
    <property type="term" value="P:bacterial-type flagellum-dependent swarming motility"/>
    <property type="evidence" value="ECO:0007669"/>
    <property type="project" value="TreeGrafter"/>
</dbReference>
<protein>
    <recommendedName>
        <fullName evidence="3 5">Flagellar hook protein FlgE</fullName>
    </recommendedName>
</protein>
<dbReference type="SUPFAM" id="SSF117143">
    <property type="entry name" value="Flagellar hook protein flgE"/>
    <property type="match status" value="1"/>
</dbReference>
<comment type="function">
    <text evidence="5">A flexible structure which links the flagellar filament to the drive apparatus in the basal body.</text>
</comment>
<dbReference type="InterPro" id="IPR037925">
    <property type="entry name" value="FlgE/F/G-like"/>
</dbReference>
<dbReference type="InterPro" id="IPR001444">
    <property type="entry name" value="Flag_bb_rod_N"/>
</dbReference>
<gene>
    <name evidence="10" type="ORF">GAO09_14350</name>
</gene>